<protein>
    <recommendedName>
        <fullName evidence="11">Cytochrome P450</fullName>
    </recommendedName>
</protein>
<dbReference type="GO" id="GO:0004497">
    <property type="term" value="F:monooxygenase activity"/>
    <property type="evidence" value="ECO:0007669"/>
    <property type="project" value="UniProtKB-KW"/>
</dbReference>
<dbReference type="InterPro" id="IPR001128">
    <property type="entry name" value="Cyt_P450"/>
</dbReference>
<evidence type="ECO:0000256" key="3">
    <source>
        <dbReference type="ARBA" id="ARBA00022723"/>
    </source>
</evidence>
<evidence type="ECO:0000313" key="10">
    <source>
        <dbReference type="Proteomes" id="UP000228930"/>
    </source>
</evidence>
<evidence type="ECO:0000256" key="5">
    <source>
        <dbReference type="ARBA" id="ARBA00023004"/>
    </source>
</evidence>
<dbReference type="PRINTS" id="PR00463">
    <property type="entry name" value="EP450I"/>
</dbReference>
<feature type="binding site" description="axial binding residue" evidence="7">
    <location>
        <position position="371"/>
    </location>
    <ligand>
        <name>heme</name>
        <dbReference type="ChEBI" id="CHEBI:30413"/>
    </ligand>
    <ligandPart>
        <name>Fe</name>
        <dbReference type="ChEBI" id="CHEBI:18248"/>
    </ligandPart>
</feature>
<dbReference type="InterPro" id="IPR036396">
    <property type="entry name" value="Cyt_P450_sf"/>
</dbReference>
<keyword evidence="2 7" id="KW-0349">Heme</keyword>
<dbReference type="GO" id="GO:0016705">
    <property type="term" value="F:oxidoreductase activity, acting on paired donors, with incorporation or reduction of molecular oxygen"/>
    <property type="evidence" value="ECO:0007669"/>
    <property type="project" value="InterPro"/>
</dbReference>
<evidence type="ECO:0000256" key="4">
    <source>
        <dbReference type="ARBA" id="ARBA00023002"/>
    </source>
</evidence>
<keyword evidence="4 8" id="KW-0560">Oxidoreductase</keyword>
<evidence type="ECO:0000256" key="2">
    <source>
        <dbReference type="ARBA" id="ARBA00022617"/>
    </source>
</evidence>
<comment type="caution">
    <text evidence="9">The sequence shown here is derived from an EMBL/GenBank/DDBJ whole genome shotgun (WGS) entry which is preliminary data.</text>
</comment>
<dbReference type="InterPro" id="IPR017972">
    <property type="entry name" value="Cyt_P450_CS"/>
</dbReference>
<dbReference type="EMBL" id="LFJC01000003">
    <property type="protein sequence ID" value="PIT06152.1"/>
    <property type="molecule type" value="Genomic_DNA"/>
</dbReference>
<evidence type="ECO:0000256" key="7">
    <source>
        <dbReference type="PIRSR" id="PIRSR602401-1"/>
    </source>
</evidence>
<keyword evidence="6 8" id="KW-0503">Monooxygenase</keyword>
<dbReference type="AlphaFoldDB" id="A0A2M6UNG0"/>
<proteinExistence type="inferred from homology"/>
<name>A0A2M6UNG0_9BRAD</name>
<dbReference type="Proteomes" id="UP000228930">
    <property type="component" value="Unassembled WGS sequence"/>
</dbReference>
<sequence>MQRLQADYGDVTHMRIAGEHLYGIFHPTLMREVLVDHARDFTRVERIIDVIVRMQGKSLLTTEGDLWKSRRRMLQPLFSPARMGNYARLMVAAASRHLQVLISDQREVIDFEHVMTMLTMDVIMQMEFSRPAGEDAEKVERAIRYLSEVDIKRMFSVLSLPEWMPHKAEERRGRRVLNDLVWTQIQHRRAELSKGAAPREDFLGALMALRDDDGADGGLGDEEIRDQCMTMFLGGHDTTASALTWWGFAMTSNPECAQRAAAEVDDVLGGRPPAYEDIPKLEYLNRTLQETMRLYPPFAILISRRAMQPISIGPWQIPKGAAVMLSPWVVHRDARWFPDPETFDPDRFTEENSSQRPRGAFLPFGAGPRVCIGNTFALTQMSLVSAMVLQRYRFHSVATDKAADNPTYNFTLRPAAGMRLELSKR</sequence>
<organism evidence="9 10">
    <name type="scientific">Bradyrhizobium nitroreducens</name>
    <dbReference type="NCBI Taxonomy" id="709803"/>
    <lineage>
        <taxon>Bacteria</taxon>
        <taxon>Pseudomonadati</taxon>
        <taxon>Pseudomonadota</taxon>
        <taxon>Alphaproteobacteria</taxon>
        <taxon>Hyphomicrobiales</taxon>
        <taxon>Nitrobacteraceae</taxon>
        <taxon>Bradyrhizobium</taxon>
    </lineage>
</organism>
<dbReference type="GO" id="GO:0020037">
    <property type="term" value="F:heme binding"/>
    <property type="evidence" value="ECO:0007669"/>
    <property type="project" value="InterPro"/>
</dbReference>
<comment type="similarity">
    <text evidence="1 8">Belongs to the cytochrome P450 family.</text>
</comment>
<dbReference type="InterPro" id="IPR050196">
    <property type="entry name" value="Cytochrome_P450_Monoox"/>
</dbReference>
<gene>
    <name evidence="9" type="ORF">TSA1_18055</name>
</gene>
<dbReference type="InterPro" id="IPR002401">
    <property type="entry name" value="Cyt_P450_E_grp-I"/>
</dbReference>
<evidence type="ECO:0000313" key="9">
    <source>
        <dbReference type="EMBL" id="PIT06152.1"/>
    </source>
</evidence>
<dbReference type="Pfam" id="PF00067">
    <property type="entry name" value="p450"/>
    <property type="match status" value="1"/>
</dbReference>
<evidence type="ECO:0000256" key="8">
    <source>
        <dbReference type="RuleBase" id="RU000461"/>
    </source>
</evidence>
<dbReference type="Gene3D" id="1.10.630.10">
    <property type="entry name" value="Cytochrome P450"/>
    <property type="match status" value="1"/>
</dbReference>
<dbReference type="PRINTS" id="PR00385">
    <property type="entry name" value="P450"/>
</dbReference>
<evidence type="ECO:0000256" key="6">
    <source>
        <dbReference type="ARBA" id="ARBA00023033"/>
    </source>
</evidence>
<accession>A0A2M6UNG0</accession>
<keyword evidence="10" id="KW-1185">Reference proteome</keyword>
<dbReference type="PANTHER" id="PTHR24291:SF50">
    <property type="entry name" value="BIFUNCTIONAL ALBAFLAVENONE MONOOXYGENASE_TERPENE SYNTHASE"/>
    <property type="match status" value="1"/>
</dbReference>
<dbReference type="PANTHER" id="PTHR24291">
    <property type="entry name" value="CYTOCHROME P450 FAMILY 4"/>
    <property type="match status" value="1"/>
</dbReference>
<comment type="cofactor">
    <cofactor evidence="7">
        <name>heme</name>
        <dbReference type="ChEBI" id="CHEBI:30413"/>
    </cofactor>
</comment>
<dbReference type="GO" id="GO:0005506">
    <property type="term" value="F:iron ion binding"/>
    <property type="evidence" value="ECO:0007669"/>
    <property type="project" value="InterPro"/>
</dbReference>
<evidence type="ECO:0008006" key="11">
    <source>
        <dbReference type="Google" id="ProtNLM"/>
    </source>
</evidence>
<keyword evidence="5 7" id="KW-0408">Iron</keyword>
<keyword evidence="3 7" id="KW-0479">Metal-binding</keyword>
<reference evidence="9 10" key="1">
    <citation type="submission" date="2015-06" db="EMBL/GenBank/DDBJ databases">
        <title>Comparative genome analysis of nirS-carrying Bradyrhizobium sp. strains.</title>
        <authorList>
            <person name="Ishii S."/>
            <person name="Jang J."/>
            <person name="Nishizawa T."/>
            <person name="Senoo K."/>
        </authorList>
    </citation>
    <scope>NUCLEOTIDE SEQUENCE [LARGE SCALE GENOMIC DNA]</scope>
    <source>
        <strain evidence="9 10">TSA1</strain>
    </source>
</reference>
<dbReference type="PROSITE" id="PS00086">
    <property type="entry name" value="CYTOCHROME_P450"/>
    <property type="match status" value="1"/>
</dbReference>
<evidence type="ECO:0000256" key="1">
    <source>
        <dbReference type="ARBA" id="ARBA00010617"/>
    </source>
</evidence>
<dbReference type="SUPFAM" id="SSF48264">
    <property type="entry name" value="Cytochrome P450"/>
    <property type="match status" value="1"/>
</dbReference>